<dbReference type="SFLD" id="SFLDS00003">
    <property type="entry name" value="Haloacid_Dehalogenase"/>
    <property type="match status" value="1"/>
</dbReference>
<comment type="cofactor">
    <cofactor evidence="1">
        <name>Mg(2+)</name>
        <dbReference type="ChEBI" id="CHEBI:18420"/>
    </cofactor>
</comment>
<dbReference type="SFLD" id="SFLDG01135">
    <property type="entry name" value="C1.5.6:_HAD__Beta-PGM__Phospha"/>
    <property type="match status" value="1"/>
</dbReference>
<dbReference type="NCBIfam" id="TIGR01549">
    <property type="entry name" value="HAD-SF-IA-v1"/>
    <property type="match status" value="1"/>
</dbReference>
<dbReference type="RefSeq" id="WP_201092598.1">
    <property type="nucleotide sequence ID" value="NZ_CP067393.1"/>
</dbReference>
<evidence type="ECO:0000313" key="3">
    <source>
        <dbReference type="EMBL" id="QQP85714.1"/>
    </source>
</evidence>
<reference evidence="3 4" key="1">
    <citation type="submission" date="2021-01" db="EMBL/GenBank/DDBJ databases">
        <title>Entomomonas sp. F2A isolated from a house cricket (Acheta domesticus).</title>
        <authorList>
            <person name="Spergser J."/>
            <person name="Busse H.-J."/>
        </authorList>
    </citation>
    <scope>NUCLEOTIDE SEQUENCE [LARGE SCALE GENOMIC DNA]</scope>
    <source>
        <strain evidence="3 4">F2A</strain>
    </source>
</reference>
<dbReference type="PANTHER" id="PTHR43434">
    <property type="entry name" value="PHOSPHOGLYCOLATE PHOSPHATASE"/>
    <property type="match status" value="1"/>
</dbReference>
<name>A0A974RYB6_9GAMM</name>
<dbReference type="SUPFAM" id="SSF56784">
    <property type="entry name" value="HAD-like"/>
    <property type="match status" value="1"/>
</dbReference>
<dbReference type="GO" id="GO:0006281">
    <property type="term" value="P:DNA repair"/>
    <property type="evidence" value="ECO:0007669"/>
    <property type="project" value="TreeGrafter"/>
</dbReference>
<evidence type="ECO:0000313" key="4">
    <source>
        <dbReference type="Proteomes" id="UP000595278"/>
    </source>
</evidence>
<dbReference type="Gene3D" id="3.40.50.1000">
    <property type="entry name" value="HAD superfamily/HAD-like"/>
    <property type="match status" value="1"/>
</dbReference>
<dbReference type="PANTHER" id="PTHR43434:SF24">
    <property type="entry name" value="HYDROLASE-RELATED"/>
    <property type="match status" value="1"/>
</dbReference>
<keyword evidence="4" id="KW-1185">Reference proteome</keyword>
<dbReference type="Proteomes" id="UP000595278">
    <property type="component" value="Chromosome"/>
</dbReference>
<dbReference type="InterPro" id="IPR023198">
    <property type="entry name" value="PGP-like_dom2"/>
</dbReference>
<dbReference type="InterPro" id="IPR023214">
    <property type="entry name" value="HAD_sf"/>
</dbReference>
<dbReference type="GO" id="GO:0008967">
    <property type="term" value="F:phosphoglycolate phosphatase activity"/>
    <property type="evidence" value="ECO:0007669"/>
    <property type="project" value="TreeGrafter"/>
</dbReference>
<dbReference type="InterPro" id="IPR036412">
    <property type="entry name" value="HAD-like_sf"/>
</dbReference>
<dbReference type="Pfam" id="PF13419">
    <property type="entry name" value="HAD_2"/>
    <property type="match status" value="1"/>
</dbReference>
<dbReference type="AlphaFoldDB" id="A0A974RYB6"/>
<dbReference type="InterPro" id="IPR006549">
    <property type="entry name" value="HAD-SF_hydro_IIIA"/>
</dbReference>
<dbReference type="GO" id="GO:0005829">
    <property type="term" value="C:cytosol"/>
    <property type="evidence" value="ECO:0007669"/>
    <property type="project" value="TreeGrafter"/>
</dbReference>
<dbReference type="SFLD" id="SFLDG01129">
    <property type="entry name" value="C1.5:_HAD__Beta-PGM__Phosphata"/>
    <property type="match status" value="1"/>
</dbReference>
<dbReference type="InterPro" id="IPR006439">
    <property type="entry name" value="HAD-SF_hydro_IA"/>
</dbReference>
<evidence type="ECO:0000256" key="2">
    <source>
        <dbReference type="ARBA" id="ARBA00022723"/>
    </source>
</evidence>
<gene>
    <name evidence="3" type="ORF">JHT90_00155</name>
</gene>
<accession>A0A974RYB6</accession>
<organism evidence="3 4">
    <name type="scientific">Entomomonas asaccharolytica</name>
    <dbReference type="NCBI Taxonomy" id="2785331"/>
    <lineage>
        <taxon>Bacteria</taxon>
        <taxon>Pseudomonadati</taxon>
        <taxon>Pseudomonadota</taxon>
        <taxon>Gammaproteobacteria</taxon>
        <taxon>Pseudomonadales</taxon>
        <taxon>Pseudomonadaceae</taxon>
        <taxon>Entomomonas</taxon>
    </lineage>
</organism>
<keyword evidence="3" id="KW-0378">Hydrolase</keyword>
<proteinExistence type="predicted"/>
<dbReference type="EMBL" id="CP067393">
    <property type="protein sequence ID" value="QQP85714.1"/>
    <property type="molecule type" value="Genomic_DNA"/>
</dbReference>
<dbReference type="KEGG" id="eaz:JHT90_00155"/>
<dbReference type="NCBIfam" id="TIGR01509">
    <property type="entry name" value="HAD-SF-IA-v3"/>
    <property type="match status" value="1"/>
</dbReference>
<dbReference type="Gene3D" id="1.10.150.240">
    <property type="entry name" value="Putative phosphatase, domain 2"/>
    <property type="match status" value="1"/>
</dbReference>
<dbReference type="InterPro" id="IPR050155">
    <property type="entry name" value="HAD-like_hydrolase_sf"/>
</dbReference>
<dbReference type="NCBIfam" id="TIGR01662">
    <property type="entry name" value="HAD-SF-IIIA"/>
    <property type="match status" value="1"/>
</dbReference>
<evidence type="ECO:0000256" key="1">
    <source>
        <dbReference type="ARBA" id="ARBA00001946"/>
    </source>
</evidence>
<keyword evidence="2" id="KW-0479">Metal-binding</keyword>
<dbReference type="InterPro" id="IPR041492">
    <property type="entry name" value="HAD_2"/>
</dbReference>
<sequence>MAKYKLAIFDWDGTLLDSINLIVNSIHVTAKDFGLPILDNQSVKNIIGLRLDNAVSKLYPELSAKQLSEYLENYAKNFVEMEKTTPNLYPNVLETLKKLQQKGYLLAIATGKSRIGLDRILGALQLTDFFDATRCADETAGKPNPKMLNELLDYFGLTNKQAVMVGDASFDLQMANNANMDSIAVSYGAQSIEVLKSYSPITIINQFDELPKYLINP</sequence>
<protein>
    <submittedName>
        <fullName evidence="3">HAD-IIIA family hydrolase</fullName>
    </submittedName>
</protein>
<dbReference type="GO" id="GO:0046872">
    <property type="term" value="F:metal ion binding"/>
    <property type="evidence" value="ECO:0007669"/>
    <property type="project" value="UniProtKB-KW"/>
</dbReference>